<dbReference type="Pfam" id="PF02820">
    <property type="entry name" value="MBT"/>
    <property type="match status" value="4"/>
</dbReference>
<accession>A0A6G1SKV7</accession>
<dbReference type="GO" id="GO:0045892">
    <property type="term" value="P:negative regulation of DNA-templated transcription"/>
    <property type="evidence" value="ECO:0007669"/>
    <property type="project" value="TreeGrafter"/>
</dbReference>
<evidence type="ECO:0000256" key="2">
    <source>
        <dbReference type="PROSITE-ProRule" id="PRU00459"/>
    </source>
</evidence>
<evidence type="ECO:0000256" key="3">
    <source>
        <dbReference type="SAM" id="MobiDB-lite"/>
    </source>
</evidence>
<gene>
    <name evidence="4" type="primary">mbtd1</name>
    <name evidence="4" type="ORF">g.9997</name>
</gene>
<dbReference type="InterPro" id="IPR050548">
    <property type="entry name" value="PcG_chromatin_remod_factors"/>
</dbReference>
<feature type="repeat" description="MBT" evidence="2">
    <location>
        <begin position="151"/>
        <end position="253"/>
    </location>
</feature>
<dbReference type="PANTHER" id="PTHR12247:SF104">
    <property type="entry name" value="POLYCOMB PROTEIN SFMBT"/>
    <property type="match status" value="1"/>
</dbReference>
<feature type="repeat" description="MBT" evidence="2">
    <location>
        <begin position="255"/>
        <end position="364"/>
    </location>
</feature>
<dbReference type="Gene3D" id="2.30.30.140">
    <property type="match status" value="4"/>
</dbReference>
<dbReference type="SUPFAM" id="SSF63748">
    <property type="entry name" value="Tudor/PWWP/MBT"/>
    <property type="match status" value="4"/>
</dbReference>
<evidence type="ECO:0000313" key="4">
    <source>
        <dbReference type="EMBL" id="MDE50543.1"/>
    </source>
</evidence>
<evidence type="ECO:0000256" key="1">
    <source>
        <dbReference type="ARBA" id="ARBA00022737"/>
    </source>
</evidence>
<dbReference type="PROSITE" id="PS51079">
    <property type="entry name" value="MBT"/>
    <property type="match status" value="4"/>
</dbReference>
<proteinExistence type="predicted"/>
<feature type="repeat" description="MBT" evidence="2">
    <location>
        <begin position="38"/>
        <end position="143"/>
    </location>
</feature>
<dbReference type="CDD" id="cd20097">
    <property type="entry name" value="MBT_dSfmbt-like_rpt1"/>
    <property type="match status" value="1"/>
</dbReference>
<dbReference type="CDD" id="cd20100">
    <property type="entry name" value="MBT_dSfmbt-like_rpt4"/>
    <property type="match status" value="1"/>
</dbReference>
<sequence length="504" mass="56912">MANNVYTTSQPDLTISLACQPDFSTPNVSTFKHAPMTEYWDRLVTVGIKVEVVNTDVDHAQGLKKLGEHGDGSAANCPEDATANTREKVYWIATVVKVCGYLAKLRYEGYEDDTSHDFWMYLFSPDVHGVGWCASEGKTLVPPKNILKRLPDWTMYLIKKLTGARTLPADFDQLIKESLQPRFKTGMKLEVVDKNRVSSVRVATVTHSIGGRLRVEYDNCDNPLDAGFWTHERSPLVHPIGWAQFVSHELVATYEYARESLEKVTSKRFSPLDATWDMFDLPTNELPGGQRFEANMKLEAIDPLNLSTICVATVIKVLRCNYLMIGIDGSMCPSGSDWFCYHATSPYIFPAGFCKENKLQLTTPNNDPNFEWERYLAETGSKAAPACLFNKHMPEHGFKDGMLLEAVDLMQSRLVCVATVSKVVGRLLRIHFNGWDESFDQWCDCESPDLFPWGWCSLVGYPLEPPKSDDSESTQIQSPSDNQKRRRSSASKTKSSKKKKERRN</sequence>
<keyword evidence="1" id="KW-0677">Repeat</keyword>
<dbReference type="PANTHER" id="PTHR12247">
    <property type="entry name" value="POLYCOMB GROUP PROTEIN"/>
    <property type="match status" value="1"/>
</dbReference>
<name>A0A6G1SKV7_9ACAR</name>
<dbReference type="EMBL" id="GGYP01005772">
    <property type="protein sequence ID" value="MDE50543.1"/>
    <property type="molecule type" value="Transcribed_RNA"/>
</dbReference>
<organism evidence="4">
    <name type="scientific">Aceria tosichella</name>
    <name type="common">wheat curl mite</name>
    <dbReference type="NCBI Taxonomy" id="561515"/>
    <lineage>
        <taxon>Eukaryota</taxon>
        <taxon>Metazoa</taxon>
        <taxon>Ecdysozoa</taxon>
        <taxon>Arthropoda</taxon>
        <taxon>Chelicerata</taxon>
        <taxon>Arachnida</taxon>
        <taxon>Acari</taxon>
        <taxon>Acariformes</taxon>
        <taxon>Trombidiformes</taxon>
        <taxon>Prostigmata</taxon>
        <taxon>Eupodina</taxon>
        <taxon>Eriophyoidea</taxon>
        <taxon>Eriophyidae</taxon>
        <taxon>Eriophyinae</taxon>
        <taxon>Aceriini</taxon>
        <taxon>Aceria</taxon>
    </lineage>
</organism>
<feature type="compositionally biased region" description="Basic residues" evidence="3">
    <location>
        <begin position="484"/>
        <end position="504"/>
    </location>
</feature>
<dbReference type="GO" id="GO:0042393">
    <property type="term" value="F:histone binding"/>
    <property type="evidence" value="ECO:0007669"/>
    <property type="project" value="TreeGrafter"/>
</dbReference>
<feature type="region of interest" description="Disordered" evidence="3">
    <location>
        <begin position="466"/>
        <end position="504"/>
    </location>
</feature>
<reference evidence="4" key="1">
    <citation type="submission" date="2018-10" db="EMBL/GenBank/DDBJ databases">
        <title>Transcriptome assembly of Aceria tosichella (Wheat curl mite) Type 2.</title>
        <authorList>
            <person name="Scully E.D."/>
            <person name="Geib S.M."/>
            <person name="Palmer N.A."/>
            <person name="Gupta A.K."/>
            <person name="Sarath G."/>
            <person name="Tatineni S."/>
        </authorList>
    </citation>
    <scope>NUCLEOTIDE SEQUENCE</scope>
    <source>
        <strain evidence="4">LincolnNE</strain>
    </source>
</reference>
<feature type="repeat" description="MBT" evidence="2">
    <location>
        <begin position="370"/>
        <end position="466"/>
    </location>
</feature>
<dbReference type="GO" id="GO:0003682">
    <property type="term" value="F:chromatin binding"/>
    <property type="evidence" value="ECO:0007669"/>
    <property type="project" value="TreeGrafter"/>
</dbReference>
<dbReference type="AlphaFoldDB" id="A0A6G1SKV7"/>
<dbReference type="SMART" id="SM00561">
    <property type="entry name" value="MBT"/>
    <property type="match status" value="4"/>
</dbReference>
<dbReference type="InterPro" id="IPR004092">
    <property type="entry name" value="Mbt"/>
</dbReference>
<protein>
    <submittedName>
        <fullName evidence="4">MBT domain-containing protein 1</fullName>
    </submittedName>
</protein>
<dbReference type="GO" id="GO:0005634">
    <property type="term" value="C:nucleus"/>
    <property type="evidence" value="ECO:0007669"/>
    <property type="project" value="InterPro"/>
</dbReference>